<dbReference type="Gene3D" id="2.130.10.10">
    <property type="entry name" value="YVTN repeat-like/Quinoprotein amine dehydrogenase"/>
    <property type="match status" value="3"/>
</dbReference>
<keyword evidence="2" id="KW-0963">Cytoplasm</keyword>
<dbReference type="InterPro" id="IPR001680">
    <property type="entry name" value="WD40_rpt"/>
</dbReference>
<evidence type="ECO:0000256" key="6">
    <source>
        <dbReference type="ARBA" id="ARBA00038255"/>
    </source>
</evidence>
<feature type="compositionally biased region" description="Polar residues" evidence="8">
    <location>
        <begin position="1214"/>
        <end position="1229"/>
    </location>
</feature>
<comment type="caution">
    <text evidence="9">The sequence shown here is derived from an EMBL/GenBank/DDBJ whole genome shotgun (WGS) entry which is preliminary data.</text>
</comment>
<comment type="subcellular location">
    <subcellularLocation>
        <location evidence="1">Cytoplasm</location>
    </subcellularLocation>
</comment>
<dbReference type="InterPro" id="IPR015943">
    <property type="entry name" value="WD40/YVTN_repeat-like_dom_sf"/>
</dbReference>
<dbReference type="GO" id="GO:0005737">
    <property type="term" value="C:cytoplasm"/>
    <property type="evidence" value="ECO:0007669"/>
    <property type="project" value="UniProtKB-SubCell"/>
</dbReference>
<dbReference type="SMART" id="SM00320">
    <property type="entry name" value="WD40"/>
    <property type="match status" value="9"/>
</dbReference>
<comment type="similarity">
    <text evidence="6">Belongs to the WD repeat WDR6 family.</text>
</comment>
<evidence type="ECO:0000256" key="1">
    <source>
        <dbReference type="ARBA" id="ARBA00004496"/>
    </source>
</evidence>
<evidence type="ECO:0000256" key="8">
    <source>
        <dbReference type="SAM" id="MobiDB-lite"/>
    </source>
</evidence>
<feature type="region of interest" description="Disordered" evidence="8">
    <location>
        <begin position="1119"/>
        <end position="1148"/>
    </location>
</feature>
<dbReference type="InterPro" id="IPR036322">
    <property type="entry name" value="WD40_repeat_dom_sf"/>
</dbReference>
<dbReference type="Proteomes" id="UP000824469">
    <property type="component" value="Unassembled WGS sequence"/>
</dbReference>
<evidence type="ECO:0000313" key="9">
    <source>
        <dbReference type="EMBL" id="KAH9318915.1"/>
    </source>
</evidence>
<evidence type="ECO:0000256" key="7">
    <source>
        <dbReference type="PROSITE-ProRule" id="PRU00221"/>
    </source>
</evidence>
<dbReference type="PANTHER" id="PTHR14344">
    <property type="entry name" value="WD REPEAT PROTEIN"/>
    <property type="match status" value="1"/>
</dbReference>
<dbReference type="SUPFAM" id="SSF50998">
    <property type="entry name" value="Quinoprotein alcohol dehydrogenase-like"/>
    <property type="match status" value="1"/>
</dbReference>
<keyword evidence="5" id="KW-0677">Repeat</keyword>
<dbReference type="SUPFAM" id="SSF50978">
    <property type="entry name" value="WD40 repeat-like"/>
    <property type="match status" value="1"/>
</dbReference>
<keyword evidence="3 7" id="KW-0853">WD repeat</keyword>
<feature type="region of interest" description="Disordered" evidence="8">
    <location>
        <begin position="1210"/>
        <end position="1229"/>
    </location>
</feature>
<reference evidence="9 10" key="1">
    <citation type="journal article" date="2021" name="Nat. Plants">
        <title>The Taxus genome provides insights into paclitaxel biosynthesis.</title>
        <authorList>
            <person name="Xiong X."/>
            <person name="Gou J."/>
            <person name="Liao Q."/>
            <person name="Li Y."/>
            <person name="Zhou Q."/>
            <person name="Bi G."/>
            <person name="Li C."/>
            <person name="Du R."/>
            <person name="Wang X."/>
            <person name="Sun T."/>
            <person name="Guo L."/>
            <person name="Liang H."/>
            <person name="Lu P."/>
            <person name="Wu Y."/>
            <person name="Zhang Z."/>
            <person name="Ro D.K."/>
            <person name="Shang Y."/>
            <person name="Huang S."/>
            <person name="Yan J."/>
        </authorList>
    </citation>
    <scope>NUCLEOTIDE SEQUENCE [LARGE SCALE GENOMIC DNA]</scope>
    <source>
        <strain evidence="9">Ta-2019</strain>
    </source>
</reference>
<evidence type="ECO:0000256" key="4">
    <source>
        <dbReference type="ARBA" id="ARBA00022694"/>
    </source>
</evidence>
<protein>
    <recommendedName>
        <fullName evidence="11">WD repeat-containing protein 6</fullName>
    </recommendedName>
</protein>
<evidence type="ECO:0000256" key="5">
    <source>
        <dbReference type="ARBA" id="ARBA00022737"/>
    </source>
</evidence>
<dbReference type="Pfam" id="PF00400">
    <property type="entry name" value="WD40"/>
    <property type="match status" value="3"/>
</dbReference>
<dbReference type="PROSITE" id="PS50082">
    <property type="entry name" value="WD_REPEATS_2"/>
    <property type="match status" value="1"/>
</dbReference>
<name>A0AA38GCE1_TAXCH</name>
<dbReference type="PROSITE" id="PS50294">
    <property type="entry name" value="WD_REPEATS_REGION"/>
    <property type="match status" value="1"/>
</dbReference>
<evidence type="ECO:0000256" key="3">
    <source>
        <dbReference type="ARBA" id="ARBA00022574"/>
    </source>
</evidence>
<dbReference type="GO" id="GO:0030488">
    <property type="term" value="P:tRNA methylation"/>
    <property type="evidence" value="ECO:0007669"/>
    <property type="project" value="TreeGrafter"/>
</dbReference>
<accession>A0AA38GCE1</accession>
<evidence type="ECO:0000256" key="2">
    <source>
        <dbReference type="ARBA" id="ARBA00022490"/>
    </source>
</evidence>
<gene>
    <name evidence="9" type="ORF">KI387_020684</name>
</gene>
<evidence type="ECO:0000313" key="10">
    <source>
        <dbReference type="Proteomes" id="UP000824469"/>
    </source>
</evidence>
<proteinExistence type="inferred from homology"/>
<dbReference type="OMA" id="RSARIWM"/>
<organism evidence="9 10">
    <name type="scientific">Taxus chinensis</name>
    <name type="common">Chinese yew</name>
    <name type="synonym">Taxus wallichiana var. chinensis</name>
    <dbReference type="NCBI Taxonomy" id="29808"/>
    <lineage>
        <taxon>Eukaryota</taxon>
        <taxon>Viridiplantae</taxon>
        <taxon>Streptophyta</taxon>
        <taxon>Embryophyta</taxon>
        <taxon>Tracheophyta</taxon>
        <taxon>Spermatophyta</taxon>
        <taxon>Pinopsida</taxon>
        <taxon>Pinidae</taxon>
        <taxon>Conifers II</taxon>
        <taxon>Cupressales</taxon>
        <taxon>Taxaceae</taxon>
        <taxon>Taxus</taxon>
    </lineage>
</organism>
<sequence length="1461" mass="163766">TGPHLFLYDIELGKLLSSSHVFDGIRVHGIHSSCYLLQNFDPSLSMRISAVTVAVFGERRVKLFDIQLRGKSDSNKKLKGQVRLDLLQILPAFGHWVMDVRFLKGLDKEAFKQNYGTEENVIVTLLVIGLSDNSVILWDIAQSYRVLEVKCTERCLLYSMSLWGDSLKTLCVASGTIYNEILIWKIVSERTEVSEISLEVPPFIGTNIECTNKKLLDQYSSVLLKRLTGHEGSIFRIAWSHNGLKLISASDDRSARIWICNFNGTNIHDSSAASHPNITAGPILFGHSARIWDCYISDAIIITASEDCTCRIWGPNGEHAATIRGHIGRGVWRCGYDAGTSILITAGSDSSIKMRYLKKQTARHILHGIVKDNYVADNMEFFNICLQGDLPMENHELMDSKSEYVRCLQLAQERCLYVATNLGYLYCIDLTSPGEERWTTIIKNNDKEPIVCLDLLVLKSPKSPDFQEDWVAIGDGKGRATVVQLLSSNLEHEVSNSFVWSAERQRQLLGIYWCKSLGHRHLFTTNPKGGIKLWSLKYPSKERIESHEMAEGDPSEEAQASLVAEFVSNFSARIVCMDANFEDKLLVCGDQRGNLVVFKLPLRLLAVALDDVIVQEKFQTFCSFKGAHGISSVVSISVARSIGNRIHICSTGKDGCICSFIFDNDGVRDSSNKLIFTGIKDVPEITMVEGVVNYIKVMGDGIQRRLAVGFTSVDFLLWDITNESELLRVSCGGWRRPHSYFIGVMPEIQNCFAYLKDHMIYVLRNWVPDDQIKLFPQSLHTQFHGREIHSVHFIPMPDSLFNHLNDCPPKISWIATGSEDGTVRLTRHSSKQMDKLSVSLLLGEHVGGSAVRSITTVSKVYSLQLEGHTKQHILTYGMENKDSPLLLLSVGAKQVLTSWLLKWVNESEDCDVNELSTKFNPANTLNFEKYPSEIHYAISFRWLSTYMQPRFHKPLKKLGCEKKYCHTNGSIPRMGMPEVVTKDESGQDEVCGEKLKPVIDEETQDDWRYLAVTSFMVQATDPRSIICFVVTACSNATLSLQALLLPDRLWFEVAALDHARAPVLALQHVVVPFYHFGSDSTQNIFMVFGGATMGSITVWDLTDMVNDFTLKISSLNPGKDIAAQRRPQTGRGSQGGRRWRVSKNQNEVSEEAASKLDAANIAICKPLSDTVPSKGMGEKISLSSVVDGSHFTCSKEQDEHNKLENVKEYEKSSLKSPNECPTNPDTKGSNEVISMGRLYDENPKVHPLHVFHRAHQSGVNCLHISTLNGNGSLNTQHSDSLLCVVSGGDDQALHVASFSLHMQQTENKIINEGKESSTYSCGISEKMIESTISNRTDGKPPGHKAAKTVYKFTCLSEEVICSAHSSSIKGVWTDGHWVFSTGLDQRIRCWRFLFFNKICTLREHFSSIINVPEPEALHTIICEERTHYRIAIVGRGMQIVEFSNNNENQDTYEDGENLRHK</sequence>
<evidence type="ECO:0008006" key="11">
    <source>
        <dbReference type="Google" id="ProtNLM"/>
    </source>
</evidence>
<feature type="non-terminal residue" evidence="9">
    <location>
        <position position="1461"/>
    </location>
</feature>
<dbReference type="InterPro" id="IPR011047">
    <property type="entry name" value="Quinoprotein_ADH-like_sf"/>
</dbReference>
<keyword evidence="4" id="KW-0819">tRNA processing</keyword>
<feature type="repeat" description="WD" evidence="7">
    <location>
        <begin position="227"/>
        <end position="258"/>
    </location>
</feature>
<dbReference type="EMBL" id="JAHRHJ020000004">
    <property type="protein sequence ID" value="KAH9318915.1"/>
    <property type="molecule type" value="Genomic_DNA"/>
</dbReference>
<dbReference type="PANTHER" id="PTHR14344:SF3">
    <property type="entry name" value="WD REPEAT-CONTAINING PROTEIN 6"/>
    <property type="match status" value="1"/>
</dbReference>
<keyword evidence="10" id="KW-1185">Reference proteome</keyword>
<dbReference type="InterPro" id="IPR051973">
    <property type="entry name" value="tRNA_Anticodon_Mtase-Reg"/>
</dbReference>